<protein>
    <submittedName>
        <fullName evidence="1">Uncharacterized protein</fullName>
    </submittedName>
</protein>
<dbReference type="OrthoDB" id="982794at2"/>
<proteinExistence type="predicted"/>
<dbReference type="EMBL" id="FZOQ01000006">
    <property type="protein sequence ID" value="SNS41729.1"/>
    <property type="molecule type" value="Genomic_DNA"/>
</dbReference>
<dbReference type="RefSeq" id="WP_089318739.1">
    <property type="nucleotide sequence ID" value="NZ_FZOQ01000006.1"/>
</dbReference>
<evidence type="ECO:0000313" key="2">
    <source>
        <dbReference type="Proteomes" id="UP000198432"/>
    </source>
</evidence>
<evidence type="ECO:0000313" key="1">
    <source>
        <dbReference type="EMBL" id="SNS41729.1"/>
    </source>
</evidence>
<gene>
    <name evidence="1" type="ORF">SAMN06296052_10680</name>
</gene>
<sequence length="102" mass="12050">MPYSPAIVTSATNHLQRVFDIENLPGQDLEALQYKLARVVLHLLHSDLNRLLHILYRIDVEEHKVKEAMVADDPETIAERIARLIIKRELRKAEIRDRYRQR</sequence>
<dbReference type="AlphaFoldDB" id="A0A239EB46"/>
<keyword evidence="2" id="KW-1185">Reference proteome</keyword>
<reference evidence="2" key="1">
    <citation type="submission" date="2017-06" db="EMBL/GenBank/DDBJ databases">
        <authorList>
            <person name="Varghese N."/>
            <person name="Submissions S."/>
        </authorList>
    </citation>
    <scope>NUCLEOTIDE SEQUENCE [LARGE SCALE GENOMIC DNA]</scope>
    <source>
        <strain evidence="2">NKM1</strain>
    </source>
</reference>
<dbReference type="Proteomes" id="UP000198432">
    <property type="component" value="Unassembled WGS sequence"/>
</dbReference>
<accession>A0A239EB46</accession>
<name>A0A239EB46_9BACT</name>
<organism evidence="1 2">
    <name type="scientific">Pontibacter ummariensis</name>
    <dbReference type="NCBI Taxonomy" id="1610492"/>
    <lineage>
        <taxon>Bacteria</taxon>
        <taxon>Pseudomonadati</taxon>
        <taxon>Bacteroidota</taxon>
        <taxon>Cytophagia</taxon>
        <taxon>Cytophagales</taxon>
        <taxon>Hymenobacteraceae</taxon>
        <taxon>Pontibacter</taxon>
    </lineage>
</organism>